<sequence>MIADRYPTLYIYMRTIYIYDQYIYIPYESRVTIVYVNKHSTTVYESEAIECRYS</sequence>
<dbReference type="EMBL" id="MN740610">
    <property type="protein sequence ID" value="QHU35639.1"/>
    <property type="molecule type" value="Genomic_DNA"/>
</dbReference>
<name>A0A6C0LY02_9ZZZZ</name>
<protein>
    <submittedName>
        <fullName evidence="1">Uncharacterized protein</fullName>
    </submittedName>
</protein>
<evidence type="ECO:0000313" key="1">
    <source>
        <dbReference type="EMBL" id="QHU35639.1"/>
    </source>
</evidence>
<organism evidence="1">
    <name type="scientific">viral metagenome</name>
    <dbReference type="NCBI Taxonomy" id="1070528"/>
    <lineage>
        <taxon>unclassified sequences</taxon>
        <taxon>metagenomes</taxon>
        <taxon>organismal metagenomes</taxon>
    </lineage>
</organism>
<dbReference type="AlphaFoldDB" id="A0A6C0LY02"/>
<accession>A0A6C0LY02</accession>
<reference evidence="1" key="1">
    <citation type="journal article" date="2020" name="Nature">
        <title>Giant virus diversity and host interactions through global metagenomics.</title>
        <authorList>
            <person name="Schulz F."/>
            <person name="Roux S."/>
            <person name="Paez-Espino D."/>
            <person name="Jungbluth S."/>
            <person name="Walsh D.A."/>
            <person name="Denef V.J."/>
            <person name="McMahon K.D."/>
            <person name="Konstantinidis K.T."/>
            <person name="Eloe-Fadrosh E.A."/>
            <person name="Kyrpides N.C."/>
            <person name="Woyke T."/>
        </authorList>
    </citation>
    <scope>NUCLEOTIDE SEQUENCE</scope>
    <source>
        <strain evidence="1">GVMAG-S-1029409-49</strain>
    </source>
</reference>
<proteinExistence type="predicted"/>